<dbReference type="AlphaFoldDB" id="W6TT04"/>
<name>W6TT04_HOLOB</name>
<organism evidence="1 2">
    <name type="scientific">Holospora obtusa F1</name>
    <dbReference type="NCBI Taxonomy" id="1399147"/>
    <lineage>
        <taxon>Bacteria</taxon>
        <taxon>Pseudomonadati</taxon>
        <taxon>Pseudomonadota</taxon>
        <taxon>Alphaproteobacteria</taxon>
        <taxon>Holosporales</taxon>
        <taxon>Holosporaceae</taxon>
        <taxon>Holospora</taxon>
    </lineage>
</organism>
<dbReference type="EMBL" id="AWTR02000078">
    <property type="protein sequence ID" value="ETZ06902.1"/>
    <property type="molecule type" value="Genomic_DNA"/>
</dbReference>
<proteinExistence type="predicted"/>
<dbReference type="Proteomes" id="UP000019112">
    <property type="component" value="Unassembled WGS sequence"/>
</dbReference>
<gene>
    <name evidence="1" type="ORF">P618_200938</name>
</gene>
<accession>W6TT04</accession>
<comment type="caution">
    <text evidence="1">The sequence shown here is derived from an EMBL/GenBank/DDBJ whole genome shotgun (WGS) entry which is preliminary data.</text>
</comment>
<sequence>MMGEMIQCIKFRLGFLLWSTGVCLQAGILVWGYTTFSEIKILEFQLTKAQRTLVRASTWTVQNPLYSQKLLEFSKEIQQHARHFSNIQVIYKTPSDFKPFIEITIKFRIQHDDIFWNFFKTLYTQHKGRIESLYLSLSREKDEFFDQEQDSLSSLRKYEENVNTYINGTYTARYYYFNPEG</sequence>
<protein>
    <submittedName>
        <fullName evidence="1">Uncharacterized protein</fullName>
    </submittedName>
</protein>
<evidence type="ECO:0000313" key="2">
    <source>
        <dbReference type="Proteomes" id="UP000019112"/>
    </source>
</evidence>
<keyword evidence="2" id="KW-1185">Reference proteome</keyword>
<dbReference type="STRING" id="1399147.P618_200938"/>
<reference evidence="1 2" key="1">
    <citation type="journal article" date="2014" name="FEMS Microbiol. Lett.">
        <title>Draft genome sequences of three Holospora species (Holospora obtusa, Holospora undulata, and Holospora elegans), endonuclear symbiotic bacteria of the ciliate Paramecium caudatum.</title>
        <authorList>
            <person name="Dohra H."/>
            <person name="Tanaka K."/>
            <person name="Suzuki T."/>
            <person name="Fujishima M."/>
            <person name="Suzuki H."/>
        </authorList>
    </citation>
    <scope>NUCLEOTIDE SEQUENCE [LARGE SCALE GENOMIC DNA]</scope>
    <source>
        <strain evidence="1 2">F1</strain>
    </source>
</reference>
<evidence type="ECO:0000313" key="1">
    <source>
        <dbReference type="EMBL" id="ETZ06902.1"/>
    </source>
</evidence>